<evidence type="ECO:0000313" key="1">
    <source>
        <dbReference type="EMBL" id="MCD7461604.1"/>
    </source>
</evidence>
<protein>
    <submittedName>
        <fullName evidence="1">Uncharacterized protein</fullName>
    </submittedName>
</protein>
<organism evidence="1 2">
    <name type="scientific">Datura stramonium</name>
    <name type="common">Jimsonweed</name>
    <name type="synonym">Common thornapple</name>
    <dbReference type="NCBI Taxonomy" id="4076"/>
    <lineage>
        <taxon>Eukaryota</taxon>
        <taxon>Viridiplantae</taxon>
        <taxon>Streptophyta</taxon>
        <taxon>Embryophyta</taxon>
        <taxon>Tracheophyta</taxon>
        <taxon>Spermatophyta</taxon>
        <taxon>Magnoliopsida</taxon>
        <taxon>eudicotyledons</taxon>
        <taxon>Gunneridae</taxon>
        <taxon>Pentapetalae</taxon>
        <taxon>asterids</taxon>
        <taxon>lamiids</taxon>
        <taxon>Solanales</taxon>
        <taxon>Solanaceae</taxon>
        <taxon>Solanoideae</taxon>
        <taxon>Datureae</taxon>
        <taxon>Datura</taxon>
    </lineage>
</organism>
<dbReference type="Proteomes" id="UP000823775">
    <property type="component" value="Unassembled WGS sequence"/>
</dbReference>
<reference evidence="1 2" key="1">
    <citation type="journal article" date="2021" name="BMC Genomics">
        <title>Datura genome reveals duplications of psychoactive alkaloid biosynthetic genes and high mutation rate following tissue culture.</title>
        <authorList>
            <person name="Rajewski A."/>
            <person name="Carter-House D."/>
            <person name="Stajich J."/>
            <person name="Litt A."/>
        </authorList>
    </citation>
    <scope>NUCLEOTIDE SEQUENCE [LARGE SCALE GENOMIC DNA]</scope>
    <source>
        <strain evidence="1">AR-01</strain>
    </source>
</reference>
<dbReference type="EMBL" id="JACEIK010000737">
    <property type="protein sequence ID" value="MCD7461604.1"/>
    <property type="molecule type" value="Genomic_DNA"/>
</dbReference>
<feature type="non-terminal residue" evidence="1">
    <location>
        <position position="112"/>
    </location>
</feature>
<gene>
    <name evidence="1" type="ORF">HAX54_046572</name>
</gene>
<evidence type="ECO:0000313" key="2">
    <source>
        <dbReference type="Proteomes" id="UP000823775"/>
    </source>
</evidence>
<comment type="caution">
    <text evidence="1">The sequence shown here is derived from an EMBL/GenBank/DDBJ whole genome shotgun (WGS) entry which is preliminary data.</text>
</comment>
<sequence>MEINILMPPSLQLVQRFLHNQCLLLGYSSGPPDGLCSLFIKFISENPLCSNYRSDAIPSPVPSSGLTTVSGIVPPKFSSFCLGYERTFKESVSKIIPSFGTVALTWLVEEEL</sequence>
<keyword evidence="2" id="KW-1185">Reference proteome</keyword>
<name>A0ABS8SSY2_DATST</name>
<accession>A0ABS8SSY2</accession>
<proteinExistence type="predicted"/>